<dbReference type="SMART" id="SM00533">
    <property type="entry name" value="MUTSd"/>
    <property type="match status" value="1"/>
</dbReference>
<dbReference type="GO" id="GO:0005524">
    <property type="term" value="F:ATP binding"/>
    <property type="evidence" value="ECO:0007669"/>
    <property type="project" value="UniProtKB-KW"/>
</dbReference>
<dbReference type="Pfam" id="PF00488">
    <property type="entry name" value="MutS_V"/>
    <property type="match status" value="1"/>
</dbReference>
<dbReference type="InterPro" id="IPR000432">
    <property type="entry name" value="DNA_mismatch_repair_MutS_C"/>
</dbReference>
<evidence type="ECO:0000259" key="4">
    <source>
        <dbReference type="SMART" id="SM00533"/>
    </source>
</evidence>
<keyword evidence="1" id="KW-0547">Nucleotide-binding</keyword>
<feature type="domain" description="DNA mismatch repair proteins mutS family" evidence="5">
    <location>
        <begin position="216"/>
        <end position="276"/>
    </location>
</feature>
<dbReference type="PANTHER" id="PTHR11361">
    <property type="entry name" value="DNA MISMATCH REPAIR PROTEIN MUTS FAMILY MEMBER"/>
    <property type="match status" value="1"/>
</dbReference>
<keyword evidence="2" id="KW-0067">ATP-binding</keyword>
<sequence>DLNHFKDAFDWVEANNSGRIVPHEGVDIEYDSACKAVKEIESSLLKHLKEQRKLLGCTSISYVHIGKDTYLLEVPENLSENIPRDYERRSSKKGFCRYWTPDIKIFLKELSHAESEKETLLKSTLQRMIGRFCEHHTQWKQLVSATAELDVLINLAIASDYYEGPTCRPNFAGTLCTNEAPYIYAKSLGHPVLRSDSLGKAAFVPNDITIGGPDQASFILLTGPNMGGKSTLLRQVCLAVILAQVGADVPAESFELSPVDRIFVRMGARDNIMAGQ</sequence>
<dbReference type="GO" id="GO:0006298">
    <property type="term" value="P:mismatch repair"/>
    <property type="evidence" value="ECO:0007669"/>
    <property type="project" value="InterPro"/>
</dbReference>
<proteinExistence type="predicted"/>
<keyword evidence="3" id="KW-0238">DNA-binding</keyword>
<dbReference type="SUPFAM" id="SSF52540">
    <property type="entry name" value="P-loop containing nucleoside triphosphate hydrolases"/>
    <property type="match status" value="1"/>
</dbReference>
<name>A0A392MMZ8_9FABA</name>
<evidence type="ECO:0000313" key="7">
    <source>
        <dbReference type="Proteomes" id="UP000265520"/>
    </source>
</evidence>
<dbReference type="Gene3D" id="3.40.50.300">
    <property type="entry name" value="P-loop containing nucleotide triphosphate hydrolases"/>
    <property type="match status" value="1"/>
</dbReference>
<feature type="non-terminal residue" evidence="6">
    <location>
        <position position="1"/>
    </location>
</feature>
<evidence type="ECO:0000313" key="6">
    <source>
        <dbReference type="EMBL" id="MCH88886.1"/>
    </source>
</evidence>
<dbReference type="Gene3D" id="1.10.1420.10">
    <property type="match status" value="2"/>
</dbReference>
<dbReference type="InterPro" id="IPR045076">
    <property type="entry name" value="MutS"/>
</dbReference>
<dbReference type="Proteomes" id="UP000265520">
    <property type="component" value="Unassembled WGS sequence"/>
</dbReference>
<dbReference type="SUPFAM" id="SSF48334">
    <property type="entry name" value="DNA repair protein MutS, domain III"/>
    <property type="match status" value="1"/>
</dbReference>
<dbReference type="SMART" id="SM00534">
    <property type="entry name" value="MUTSac"/>
    <property type="match status" value="1"/>
</dbReference>
<dbReference type="GO" id="GO:0030983">
    <property type="term" value="F:mismatched DNA binding"/>
    <property type="evidence" value="ECO:0007669"/>
    <property type="project" value="InterPro"/>
</dbReference>
<gene>
    <name evidence="6" type="ORF">A2U01_0009779</name>
</gene>
<dbReference type="InterPro" id="IPR027417">
    <property type="entry name" value="P-loop_NTPase"/>
</dbReference>
<evidence type="ECO:0000259" key="5">
    <source>
        <dbReference type="SMART" id="SM00534"/>
    </source>
</evidence>
<dbReference type="Pfam" id="PF05190">
    <property type="entry name" value="MutS_IV"/>
    <property type="match status" value="1"/>
</dbReference>
<dbReference type="GO" id="GO:0140664">
    <property type="term" value="F:ATP-dependent DNA damage sensor activity"/>
    <property type="evidence" value="ECO:0007669"/>
    <property type="project" value="InterPro"/>
</dbReference>
<feature type="non-terminal residue" evidence="6">
    <location>
        <position position="276"/>
    </location>
</feature>
<reference evidence="6 7" key="1">
    <citation type="journal article" date="2018" name="Front. Plant Sci.">
        <title>Red Clover (Trifolium pratense) and Zigzag Clover (T. medium) - A Picture of Genomic Similarities and Differences.</title>
        <authorList>
            <person name="Dluhosova J."/>
            <person name="Istvanek J."/>
            <person name="Nedelnik J."/>
            <person name="Repkova J."/>
        </authorList>
    </citation>
    <scope>NUCLEOTIDE SEQUENCE [LARGE SCALE GENOMIC DNA]</scope>
    <source>
        <strain evidence="7">cv. 10/8</strain>
        <tissue evidence="6">Leaf</tissue>
    </source>
</reference>
<keyword evidence="7" id="KW-1185">Reference proteome</keyword>
<evidence type="ECO:0000256" key="3">
    <source>
        <dbReference type="ARBA" id="ARBA00023125"/>
    </source>
</evidence>
<dbReference type="EMBL" id="LXQA010015047">
    <property type="protein sequence ID" value="MCH88886.1"/>
    <property type="molecule type" value="Genomic_DNA"/>
</dbReference>
<accession>A0A392MMZ8</accession>
<dbReference type="InterPro" id="IPR007696">
    <property type="entry name" value="DNA_mismatch_repair_MutS_core"/>
</dbReference>
<organism evidence="6 7">
    <name type="scientific">Trifolium medium</name>
    <dbReference type="NCBI Taxonomy" id="97028"/>
    <lineage>
        <taxon>Eukaryota</taxon>
        <taxon>Viridiplantae</taxon>
        <taxon>Streptophyta</taxon>
        <taxon>Embryophyta</taxon>
        <taxon>Tracheophyta</taxon>
        <taxon>Spermatophyta</taxon>
        <taxon>Magnoliopsida</taxon>
        <taxon>eudicotyledons</taxon>
        <taxon>Gunneridae</taxon>
        <taxon>Pentapetalae</taxon>
        <taxon>rosids</taxon>
        <taxon>fabids</taxon>
        <taxon>Fabales</taxon>
        <taxon>Fabaceae</taxon>
        <taxon>Papilionoideae</taxon>
        <taxon>50 kb inversion clade</taxon>
        <taxon>NPAAA clade</taxon>
        <taxon>Hologalegina</taxon>
        <taxon>IRL clade</taxon>
        <taxon>Trifolieae</taxon>
        <taxon>Trifolium</taxon>
    </lineage>
</organism>
<feature type="domain" description="DNA mismatch repair protein MutS core" evidence="4">
    <location>
        <begin position="1"/>
        <end position="196"/>
    </location>
</feature>
<dbReference type="PANTHER" id="PTHR11361:SF150">
    <property type="entry name" value="DNA MISMATCH REPAIR PROTEIN MSH6"/>
    <property type="match status" value="1"/>
</dbReference>
<dbReference type="AlphaFoldDB" id="A0A392MMZ8"/>
<evidence type="ECO:0000256" key="1">
    <source>
        <dbReference type="ARBA" id="ARBA00022741"/>
    </source>
</evidence>
<protein>
    <submittedName>
        <fullName evidence="6">DNA mismatch repair protein MSH6-like</fullName>
    </submittedName>
</protein>
<dbReference type="FunFam" id="1.10.1420.10:FF:000005">
    <property type="entry name" value="DNA mismatch repair protein"/>
    <property type="match status" value="1"/>
</dbReference>
<dbReference type="InterPro" id="IPR036187">
    <property type="entry name" value="DNA_mismatch_repair_MutS_sf"/>
</dbReference>
<evidence type="ECO:0000256" key="2">
    <source>
        <dbReference type="ARBA" id="ARBA00022840"/>
    </source>
</evidence>
<dbReference type="InterPro" id="IPR007861">
    <property type="entry name" value="DNA_mismatch_repair_MutS_clamp"/>
</dbReference>
<dbReference type="GO" id="GO:0005634">
    <property type="term" value="C:nucleus"/>
    <property type="evidence" value="ECO:0007669"/>
    <property type="project" value="TreeGrafter"/>
</dbReference>
<comment type="caution">
    <text evidence="6">The sequence shown here is derived from an EMBL/GenBank/DDBJ whole genome shotgun (WGS) entry which is preliminary data.</text>
</comment>